<sequence>MTDETTPQPGNDRQPPGSRVAFERLRERTDELELIISGLLAFALLTLPGRIFDSWAANSIHVEGLFEYALQFGFIVSAGLSYALGFAFIIHMAIRGYWIGLIGLKSNFPAGIRWERVPFMGAVTRAFYQQRVGDLGNTIDQADRAASILFAMTILFALTMAWVGVLAVVMILLGGTIGSAFSGGEQATRIVLVAGYIGFLVAALAPVLLEKRIAQREAAGKPSPGLRRTVRGLLRALGLVMPQRLIAPVQLTLQSNLNGRGFMAVYIVVIALAMLIGGFQVFNSALFAMINRYDVLTSEAVEHGMLSAHYESLRSEHDVLLRYPMIPADRIAEADLRLFIPHQPKRDNPLARERCTALADGRNTAEGDAAAAQARDCIASLWRVTLDGKPLSLDDFVPIERRDLGLRGLVGYIPIGALPPGRHDLRLAWNPQGEKTGPMRRRDYRIPFWFTPGIDQGVTGD</sequence>
<comment type="caution">
    <text evidence="2">The sequence shown here is derived from an EMBL/GenBank/DDBJ whole genome shotgun (WGS) entry which is preliminary data.</text>
</comment>
<evidence type="ECO:0000313" key="2">
    <source>
        <dbReference type="EMBL" id="MFC3660497.1"/>
    </source>
</evidence>
<dbReference type="Proteomes" id="UP001595724">
    <property type="component" value="Unassembled WGS sequence"/>
</dbReference>
<evidence type="ECO:0000313" key="3">
    <source>
        <dbReference type="Proteomes" id="UP001595724"/>
    </source>
</evidence>
<accession>A0ABV7UU18</accession>
<gene>
    <name evidence="2" type="ORF">ACFOM9_10505</name>
</gene>
<keyword evidence="1" id="KW-1133">Transmembrane helix</keyword>
<name>A0ABV7UU18_9GAMM</name>
<keyword evidence="3" id="KW-1185">Reference proteome</keyword>
<feature type="transmembrane region" description="Helical" evidence="1">
    <location>
        <begin position="34"/>
        <end position="52"/>
    </location>
</feature>
<evidence type="ECO:0000256" key="1">
    <source>
        <dbReference type="SAM" id="Phobius"/>
    </source>
</evidence>
<keyword evidence="1" id="KW-0812">Transmembrane</keyword>
<proteinExistence type="predicted"/>
<dbReference type="EMBL" id="JBHRYF010000008">
    <property type="protein sequence ID" value="MFC3660497.1"/>
    <property type="molecule type" value="Genomic_DNA"/>
</dbReference>
<reference evidence="3" key="1">
    <citation type="journal article" date="2019" name="Int. J. Syst. Evol. Microbiol.">
        <title>The Global Catalogue of Microorganisms (GCM) 10K type strain sequencing project: providing services to taxonomists for standard genome sequencing and annotation.</title>
        <authorList>
            <consortium name="The Broad Institute Genomics Platform"/>
            <consortium name="The Broad Institute Genome Sequencing Center for Infectious Disease"/>
            <person name="Wu L."/>
            <person name="Ma J."/>
        </authorList>
    </citation>
    <scope>NUCLEOTIDE SEQUENCE [LARGE SCALE GENOMIC DNA]</scope>
    <source>
        <strain evidence="3">KCTC 42211</strain>
    </source>
</reference>
<feature type="transmembrane region" description="Helical" evidence="1">
    <location>
        <begin position="187"/>
        <end position="209"/>
    </location>
</feature>
<keyword evidence="1" id="KW-0472">Membrane</keyword>
<feature type="transmembrane region" description="Helical" evidence="1">
    <location>
        <begin position="263"/>
        <end position="282"/>
    </location>
</feature>
<protein>
    <submittedName>
        <fullName evidence="2">Uncharacterized protein</fullName>
    </submittedName>
</protein>
<dbReference type="RefSeq" id="WP_386710038.1">
    <property type="nucleotide sequence ID" value="NZ_JBHRYF010000008.1"/>
</dbReference>
<feature type="transmembrane region" description="Helical" evidence="1">
    <location>
        <begin position="148"/>
        <end position="181"/>
    </location>
</feature>
<feature type="transmembrane region" description="Helical" evidence="1">
    <location>
        <begin position="72"/>
        <end position="94"/>
    </location>
</feature>
<organism evidence="2 3">
    <name type="scientific">Luteimonas notoginsengisoli</name>
    <dbReference type="NCBI Taxonomy" id="1578200"/>
    <lineage>
        <taxon>Bacteria</taxon>
        <taxon>Pseudomonadati</taxon>
        <taxon>Pseudomonadota</taxon>
        <taxon>Gammaproteobacteria</taxon>
        <taxon>Lysobacterales</taxon>
        <taxon>Lysobacteraceae</taxon>
        <taxon>Luteimonas</taxon>
    </lineage>
</organism>